<dbReference type="AlphaFoldDB" id="A0A814CZA7"/>
<evidence type="ECO:0000313" key="5">
    <source>
        <dbReference type="Proteomes" id="UP000663852"/>
    </source>
</evidence>
<proteinExistence type="predicted"/>
<feature type="region of interest" description="Disordered" evidence="1">
    <location>
        <begin position="61"/>
        <end position="80"/>
    </location>
</feature>
<accession>A0A814CZA7</accession>
<dbReference type="Proteomes" id="UP000663852">
    <property type="component" value="Unassembled WGS sequence"/>
</dbReference>
<name>A0A814CZA7_ADIRI</name>
<evidence type="ECO:0000256" key="1">
    <source>
        <dbReference type="SAM" id="MobiDB-lite"/>
    </source>
</evidence>
<evidence type="ECO:0000313" key="4">
    <source>
        <dbReference type="Proteomes" id="UP000663828"/>
    </source>
</evidence>
<dbReference type="OrthoDB" id="2146116at2759"/>
<gene>
    <name evidence="2" type="ORF">EDS130_LOCUS12149</name>
    <name evidence="3" type="ORF">XAT740_LOCUS50044</name>
</gene>
<dbReference type="Proteomes" id="UP000663828">
    <property type="component" value="Unassembled WGS sequence"/>
</dbReference>
<evidence type="ECO:0000313" key="2">
    <source>
        <dbReference type="EMBL" id="CAF0947369.1"/>
    </source>
</evidence>
<reference evidence="2" key="1">
    <citation type="submission" date="2021-02" db="EMBL/GenBank/DDBJ databases">
        <authorList>
            <person name="Nowell W R."/>
        </authorList>
    </citation>
    <scope>NUCLEOTIDE SEQUENCE</scope>
</reference>
<sequence length="80" mass="8937">MVDSRLSRQNAIDISDSLANLSLLQDNKPSSLTNSPKNRPTSSTRSRQLWNLAIDGVLNHENVSSTTEQKPVGWYNLAKR</sequence>
<protein>
    <submittedName>
        <fullName evidence="2">Uncharacterized protein</fullName>
    </submittedName>
</protein>
<dbReference type="EMBL" id="CAJNOJ010000045">
    <property type="protein sequence ID" value="CAF0947369.1"/>
    <property type="molecule type" value="Genomic_DNA"/>
</dbReference>
<keyword evidence="4" id="KW-1185">Reference proteome</keyword>
<comment type="caution">
    <text evidence="2">The sequence shown here is derived from an EMBL/GenBank/DDBJ whole genome shotgun (WGS) entry which is preliminary data.</text>
</comment>
<organism evidence="2 5">
    <name type="scientific">Adineta ricciae</name>
    <name type="common">Rotifer</name>
    <dbReference type="NCBI Taxonomy" id="249248"/>
    <lineage>
        <taxon>Eukaryota</taxon>
        <taxon>Metazoa</taxon>
        <taxon>Spiralia</taxon>
        <taxon>Gnathifera</taxon>
        <taxon>Rotifera</taxon>
        <taxon>Eurotatoria</taxon>
        <taxon>Bdelloidea</taxon>
        <taxon>Adinetida</taxon>
        <taxon>Adinetidae</taxon>
        <taxon>Adineta</taxon>
    </lineage>
</organism>
<feature type="region of interest" description="Disordered" evidence="1">
    <location>
        <begin position="25"/>
        <end position="46"/>
    </location>
</feature>
<dbReference type="EMBL" id="CAJNOR010007567">
    <property type="protein sequence ID" value="CAF1619551.1"/>
    <property type="molecule type" value="Genomic_DNA"/>
</dbReference>
<evidence type="ECO:0000313" key="3">
    <source>
        <dbReference type="EMBL" id="CAF1619551.1"/>
    </source>
</evidence>